<sequence length="117" mass="13697">MERLLWLLKEGFLVPTRRVLLRVSSSMRRRSHGGKRHGLVKLHKDIEKCSSYSDIQVMWEMIHSSQASLFSIVARRGALHSLSIPDDGHVEQQVEYIRIYYSSLRSLRFILEDHSSF</sequence>
<name>A0A6V7QG47_ANACO</name>
<reference evidence="1" key="1">
    <citation type="submission" date="2020-07" db="EMBL/GenBank/DDBJ databases">
        <authorList>
            <person name="Lin J."/>
        </authorList>
    </citation>
    <scope>NUCLEOTIDE SEQUENCE</scope>
</reference>
<dbReference type="AlphaFoldDB" id="A0A6V7QG47"/>
<dbReference type="PANTHER" id="PTHR33181:SF15">
    <property type="entry name" value="PROTEIN FAR1-RELATED SEQUENCE"/>
    <property type="match status" value="1"/>
</dbReference>
<proteinExistence type="predicted"/>
<protein>
    <submittedName>
        <fullName evidence="1">Uncharacterized protein</fullName>
    </submittedName>
</protein>
<accession>A0A6V7QG47</accession>
<dbReference type="PANTHER" id="PTHR33181">
    <property type="entry name" value="OS01G0778500 PROTEIN"/>
    <property type="match status" value="1"/>
</dbReference>
<gene>
    <name evidence="1" type="ORF">CB5_LOCUS25108</name>
</gene>
<evidence type="ECO:0000313" key="1">
    <source>
        <dbReference type="EMBL" id="CAD1841897.1"/>
    </source>
</evidence>
<organism evidence="1">
    <name type="scientific">Ananas comosus var. bracteatus</name>
    <name type="common">red pineapple</name>
    <dbReference type="NCBI Taxonomy" id="296719"/>
    <lineage>
        <taxon>Eukaryota</taxon>
        <taxon>Viridiplantae</taxon>
        <taxon>Streptophyta</taxon>
        <taxon>Embryophyta</taxon>
        <taxon>Tracheophyta</taxon>
        <taxon>Spermatophyta</taxon>
        <taxon>Magnoliopsida</taxon>
        <taxon>Liliopsida</taxon>
        <taxon>Poales</taxon>
        <taxon>Bromeliaceae</taxon>
        <taxon>Bromelioideae</taxon>
        <taxon>Ananas</taxon>
    </lineage>
</organism>
<dbReference type="EMBL" id="LR862135">
    <property type="protein sequence ID" value="CAD1841897.1"/>
    <property type="molecule type" value="Genomic_DNA"/>
</dbReference>